<dbReference type="SUPFAM" id="SSF54565">
    <property type="entry name" value="Ribosomal protein S16"/>
    <property type="match status" value="1"/>
</dbReference>
<dbReference type="Pfam" id="PF00886">
    <property type="entry name" value="Ribosomal_S16"/>
    <property type="match status" value="1"/>
</dbReference>
<dbReference type="GO" id="GO:0005737">
    <property type="term" value="C:cytoplasm"/>
    <property type="evidence" value="ECO:0007669"/>
    <property type="project" value="UniProtKB-ARBA"/>
</dbReference>
<dbReference type="AlphaFoldDB" id="A0A9D1LMY2"/>
<protein>
    <recommendedName>
        <fullName evidence="3">Small ribosomal subunit protein bS16</fullName>
    </recommendedName>
</protein>
<gene>
    <name evidence="3 4" type="primary">rpsP</name>
    <name evidence="4" type="ORF">IAC52_00780</name>
</gene>
<dbReference type="PANTHER" id="PTHR12919">
    <property type="entry name" value="30S RIBOSOMAL PROTEIN S16"/>
    <property type="match status" value="1"/>
</dbReference>
<comment type="caution">
    <text evidence="4">The sequence shown here is derived from an EMBL/GenBank/DDBJ whole genome shotgun (WGS) entry which is preliminary data.</text>
</comment>
<accession>A0A9D1LMY2</accession>
<dbReference type="GO" id="GO:0015935">
    <property type="term" value="C:small ribosomal subunit"/>
    <property type="evidence" value="ECO:0007669"/>
    <property type="project" value="TreeGrafter"/>
</dbReference>
<proteinExistence type="inferred from homology"/>
<evidence type="ECO:0000313" key="5">
    <source>
        <dbReference type="Proteomes" id="UP000824070"/>
    </source>
</evidence>
<dbReference type="PROSITE" id="PS00732">
    <property type="entry name" value="RIBOSOMAL_S16"/>
    <property type="match status" value="1"/>
</dbReference>
<evidence type="ECO:0000256" key="1">
    <source>
        <dbReference type="ARBA" id="ARBA00022980"/>
    </source>
</evidence>
<dbReference type="PANTHER" id="PTHR12919:SF20">
    <property type="entry name" value="SMALL RIBOSOMAL SUBUNIT PROTEIN BS16M"/>
    <property type="match status" value="1"/>
</dbReference>
<keyword evidence="2 3" id="KW-0687">Ribonucleoprotein</keyword>
<dbReference type="EMBL" id="DVMV01000008">
    <property type="protein sequence ID" value="HIU44822.1"/>
    <property type="molecule type" value="Genomic_DNA"/>
</dbReference>
<dbReference type="InterPro" id="IPR000307">
    <property type="entry name" value="Ribosomal_bS16"/>
</dbReference>
<dbReference type="HAMAP" id="MF_00385">
    <property type="entry name" value="Ribosomal_bS16"/>
    <property type="match status" value="1"/>
</dbReference>
<sequence length="93" mass="10232">MAVKIRLTRVGRHEEPIYRVVAADSHYARDGRIIEQIGTYNPAKGLEGALIDEQKALKWLGNGAQPSDSVRAILSEKGIMAKFAESKIKKAAK</sequence>
<reference evidence="4" key="2">
    <citation type="journal article" date="2021" name="PeerJ">
        <title>Extensive microbial diversity within the chicken gut microbiome revealed by metagenomics and culture.</title>
        <authorList>
            <person name="Gilroy R."/>
            <person name="Ravi A."/>
            <person name="Getino M."/>
            <person name="Pursley I."/>
            <person name="Horton D.L."/>
            <person name="Alikhan N.F."/>
            <person name="Baker D."/>
            <person name="Gharbi K."/>
            <person name="Hall N."/>
            <person name="Watson M."/>
            <person name="Adriaenssens E.M."/>
            <person name="Foster-Nyarko E."/>
            <person name="Jarju S."/>
            <person name="Secka A."/>
            <person name="Antonio M."/>
            <person name="Oren A."/>
            <person name="Chaudhuri R.R."/>
            <person name="La Ragione R."/>
            <person name="Hildebrand F."/>
            <person name="Pallen M.J."/>
        </authorList>
    </citation>
    <scope>NUCLEOTIDE SEQUENCE</scope>
    <source>
        <strain evidence="4">ChiGjej1B1-22543</strain>
    </source>
</reference>
<evidence type="ECO:0000256" key="3">
    <source>
        <dbReference type="HAMAP-Rule" id="MF_00385"/>
    </source>
</evidence>
<dbReference type="NCBIfam" id="TIGR00002">
    <property type="entry name" value="S16"/>
    <property type="match status" value="1"/>
</dbReference>
<evidence type="ECO:0000313" key="4">
    <source>
        <dbReference type="EMBL" id="HIU44822.1"/>
    </source>
</evidence>
<organism evidence="4 5">
    <name type="scientific">Candidatus Alloenteromonas pullicola</name>
    <dbReference type="NCBI Taxonomy" id="2840784"/>
    <lineage>
        <taxon>Bacteria</taxon>
        <taxon>Bacillati</taxon>
        <taxon>Bacillota</taxon>
        <taxon>Bacillota incertae sedis</taxon>
        <taxon>Candidatus Alloenteromonas</taxon>
    </lineage>
</organism>
<comment type="similarity">
    <text evidence="3">Belongs to the bacterial ribosomal protein bS16 family.</text>
</comment>
<reference evidence="4" key="1">
    <citation type="submission" date="2020-10" db="EMBL/GenBank/DDBJ databases">
        <authorList>
            <person name="Gilroy R."/>
        </authorList>
    </citation>
    <scope>NUCLEOTIDE SEQUENCE</scope>
    <source>
        <strain evidence="4">ChiGjej1B1-22543</strain>
    </source>
</reference>
<keyword evidence="1 3" id="KW-0689">Ribosomal protein</keyword>
<dbReference type="GO" id="GO:0006412">
    <property type="term" value="P:translation"/>
    <property type="evidence" value="ECO:0007669"/>
    <property type="project" value="UniProtKB-UniRule"/>
</dbReference>
<dbReference type="InterPro" id="IPR020592">
    <property type="entry name" value="Ribosomal_bS16_CS"/>
</dbReference>
<evidence type="ECO:0000256" key="2">
    <source>
        <dbReference type="ARBA" id="ARBA00023274"/>
    </source>
</evidence>
<dbReference type="Gene3D" id="3.30.1320.10">
    <property type="match status" value="1"/>
</dbReference>
<dbReference type="Proteomes" id="UP000824070">
    <property type="component" value="Unassembled WGS sequence"/>
</dbReference>
<dbReference type="GO" id="GO:0003735">
    <property type="term" value="F:structural constituent of ribosome"/>
    <property type="evidence" value="ECO:0007669"/>
    <property type="project" value="InterPro"/>
</dbReference>
<dbReference type="InterPro" id="IPR023803">
    <property type="entry name" value="Ribosomal_bS16_dom_sf"/>
</dbReference>
<name>A0A9D1LMY2_9FIRM</name>